<accession>A0A5J4QBY5</accession>
<proteinExistence type="predicted"/>
<dbReference type="InterPro" id="IPR011010">
    <property type="entry name" value="DNA_brk_join_enz"/>
</dbReference>
<evidence type="ECO:0008006" key="3">
    <source>
        <dbReference type="Google" id="ProtNLM"/>
    </source>
</evidence>
<dbReference type="EMBL" id="SNRY01004304">
    <property type="protein sequence ID" value="KAA6318093.1"/>
    <property type="molecule type" value="Genomic_DNA"/>
</dbReference>
<reference evidence="2" key="1">
    <citation type="submission" date="2019-03" db="EMBL/GenBank/DDBJ databases">
        <title>Single cell metagenomics reveals metabolic interactions within the superorganism composed of flagellate Streblomastix strix and complex community of Bacteroidetes bacteria on its surface.</title>
        <authorList>
            <person name="Treitli S.C."/>
            <person name="Kolisko M."/>
            <person name="Husnik F."/>
            <person name="Keeling P."/>
            <person name="Hampl V."/>
        </authorList>
    </citation>
    <scope>NUCLEOTIDE SEQUENCE</scope>
    <source>
        <strain evidence="2">STM</strain>
    </source>
</reference>
<evidence type="ECO:0000313" key="2">
    <source>
        <dbReference type="EMBL" id="KAA6318093.1"/>
    </source>
</evidence>
<dbReference type="AlphaFoldDB" id="A0A5J4QBY5"/>
<dbReference type="InterPro" id="IPR010998">
    <property type="entry name" value="Integrase_recombinase_N"/>
</dbReference>
<dbReference type="Gene3D" id="1.10.150.130">
    <property type="match status" value="1"/>
</dbReference>
<name>A0A5J4QBY5_9ZZZZ</name>
<dbReference type="GO" id="GO:0003677">
    <property type="term" value="F:DNA binding"/>
    <property type="evidence" value="ECO:0007669"/>
    <property type="project" value="UniProtKB-KW"/>
</dbReference>
<dbReference type="SUPFAM" id="SSF56349">
    <property type="entry name" value="DNA breaking-rejoining enzymes"/>
    <property type="match status" value="1"/>
</dbReference>
<evidence type="ECO:0000256" key="1">
    <source>
        <dbReference type="ARBA" id="ARBA00023125"/>
    </source>
</evidence>
<sequence length="410" mass="48615">NRIKEYYSVFNDYDVEFIISDKPINKYPGPGITDFYNLIQLKIDSYTRWNSKANLIQFKNTLLKIYGDKLPINKINQIFLNDFIEQLKKTKSVPQTKVNLKNFFKIYNFAIKQGYMQYRPLEYNKKDFTYHIEKRALSIDEIRILQKQWKDLTLYKNGNTYTYELNNPLNALSIFLMMYAMQGIAPCDIALLKVKDFKVSGSIPPIINDDSFNNIYDLIIRDENSNLAKHYLTRFTKQQFKELAKRKKSLAQYDKENEKIYCIKTVRKKTGKLVDIEQYYDILNPLIEDYFYKLDGTEKNENDYFLNVFKTDKTYTDKQIYIKTKVAFLQLNKTLKEYLGKIYGFDVSNFSYYCARHSFLTIGNYLDVPFGLLAELAAHDHTSLQNYLKGFEKKPKLEANRKIWNLGDNE</sequence>
<feature type="non-terminal residue" evidence="2">
    <location>
        <position position="1"/>
    </location>
</feature>
<organism evidence="2">
    <name type="scientific">termite gut metagenome</name>
    <dbReference type="NCBI Taxonomy" id="433724"/>
    <lineage>
        <taxon>unclassified sequences</taxon>
        <taxon>metagenomes</taxon>
        <taxon>organismal metagenomes</taxon>
    </lineage>
</organism>
<gene>
    <name evidence="2" type="ORF">EZS27_031851</name>
</gene>
<comment type="caution">
    <text evidence="2">The sequence shown here is derived from an EMBL/GenBank/DDBJ whole genome shotgun (WGS) entry which is preliminary data.</text>
</comment>
<keyword evidence="1" id="KW-0238">DNA-binding</keyword>
<protein>
    <recommendedName>
        <fullName evidence="3">Core-binding (CB) domain-containing protein</fullName>
    </recommendedName>
</protein>